<feature type="region of interest" description="Disordered" evidence="5">
    <location>
        <begin position="347"/>
        <end position="464"/>
    </location>
</feature>
<dbReference type="PROSITE" id="PS00383">
    <property type="entry name" value="TYR_PHOSPHATASE_1"/>
    <property type="match status" value="1"/>
</dbReference>
<dbReference type="EMBL" id="OZ022405">
    <property type="protein sequence ID" value="CAK9436189.1"/>
    <property type="molecule type" value="Genomic_DNA"/>
</dbReference>
<evidence type="ECO:0000256" key="3">
    <source>
        <dbReference type="ARBA" id="ARBA00022801"/>
    </source>
</evidence>
<keyword evidence="4" id="KW-0904">Protein phosphatase</keyword>
<feature type="compositionally biased region" description="Acidic residues" evidence="5">
    <location>
        <begin position="424"/>
        <end position="433"/>
    </location>
</feature>
<evidence type="ECO:0000256" key="5">
    <source>
        <dbReference type="SAM" id="MobiDB-lite"/>
    </source>
</evidence>
<dbReference type="PANTHER" id="PTHR10159:SF519">
    <property type="entry name" value="DUAL SPECIFICITY PROTEIN PHOSPHATASE MPK3"/>
    <property type="match status" value="1"/>
</dbReference>
<feature type="compositionally biased region" description="Low complexity" evidence="5">
    <location>
        <begin position="195"/>
        <end position="206"/>
    </location>
</feature>
<organism evidence="8 9">
    <name type="scientific">Lodderomyces beijingensis</name>
    <dbReference type="NCBI Taxonomy" id="1775926"/>
    <lineage>
        <taxon>Eukaryota</taxon>
        <taxon>Fungi</taxon>
        <taxon>Dikarya</taxon>
        <taxon>Ascomycota</taxon>
        <taxon>Saccharomycotina</taxon>
        <taxon>Pichiomycetes</taxon>
        <taxon>Debaryomycetaceae</taxon>
        <taxon>Candida/Lodderomyces clade</taxon>
        <taxon>Lodderomyces</taxon>
    </lineage>
</organism>
<evidence type="ECO:0000256" key="2">
    <source>
        <dbReference type="ARBA" id="ARBA00013064"/>
    </source>
</evidence>
<dbReference type="Pfam" id="PF00782">
    <property type="entry name" value="DSPc"/>
    <property type="match status" value="1"/>
</dbReference>
<evidence type="ECO:0000313" key="9">
    <source>
        <dbReference type="Proteomes" id="UP001497383"/>
    </source>
</evidence>
<feature type="region of interest" description="Disordered" evidence="5">
    <location>
        <begin position="294"/>
        <end position="314"/>
    </location>
</feature>
<name>A0ABP0ZED2_9ASCO</name>
<feature type="compositionally biased region" description="Polar residues" evidence="5">
    <location>
        <begin position="1"/>
        <end position="36"/>
    </location>
</feature>
<feature type="compositionally biased region" description="Polar residues" evidence="5">
    <location>
        <begin position="436"/>
        <end position="447"/>
    </location>
</feature>
<protein>
    <recommendedName>
        <fullName evidence="2">protein-tyrosine-phosphatase</fullName>
        <ecNumber evidence="2">3.1.3.48</ecNumber>
    </recommendedName>
</protein>
<feature type="region of interest" description="Disordered" evidence="5">
    <location>
        <begin position="124"/>
        <end position="189"/>
    </location>
</feature>
<dbReference type="CDD" id="cd14521">
    <property type="entry name" value="DSP_fungal_SDP1-like"/>
    <property type="match status" value="1"/>
</dbReference>
<dbReference type="InterPro" id="IPR000340">
    <property type="entry name" value="Dual-sp_phosphatase_cat-dom"/>
</dbReference>
<dbReference type="Gene3D" id="3.90.190.10">
    <property type="entry name" value="Protein tyrosine phosphatase superfamily"/>
    <property type="match status" value="1"/>
</dbReference>
<evidence type="ECO:0000259" key="7">
    <source>
        <dbReference type="PROSITE" id="PS50056"/>
    </source>
</evidence>
<evidence type="ECO:0000313" key="8">
    <source>
        <dbReference type="EMBL" id="CAK9436189.1"/>
    </source>
</evidence>
<dbReference type="InterPro" id="IPR029021">
    <property type="entry name" value="Prot-tyrosine_phosphatase-like"/>
</dbReference>
<feature type="domain" description="Tyrosine-protein phosphatase" evidence="6">
    <location>
        <begin position="467"/>
        <end position="624"/>
    </location>
</feature>
<evidence type="ECO:0000256" key="1">
    <source>
        <dbReference type="ARBA" id="ARBA00008601"/>
    </source>
</evidence>
<dbReference type="InterPro" id="IPR000387">
    <property type="entry name" value="Tyr_Pase_dom"/>
</dbReference>
<dbReference type="InterPro" id="IPR016130">
    <property type="entry name" value="Tyr_Pase_AS"/>
</dbReference>
<reference evidence="8 9" key="1">
    <citation type="submission" date="2024-03" db="EMBL/GenBank/DDBJ databases">
        <authorList>
            <person name="Brejova B."/>
        </authorList>
    </citation>
    <scope>NUCLEOTIDE SEQUENCE [LARGE SCALE GENOMIC DNA]</scope>
    <source>
        <strain evidence="8 9">CBS 14171</strain>
    </source>
</reference>
<evidence type="ECO:0000256" key="4">
    <source>
        <dbReference type="ARBA" id="ARBA00022912"/>
    </source>
</evidence>
<dbReference type="InterPro" id="IPR020422">
    <property type="entry name" value="TYR_PHOSPHATASE_DUAL_dom"/>
</dbReference>
<dbReference type="SMART" id="SM00195">
    <property type="entry name" value="DSPc"/>
    <property type="match status" value="1"/>
</dbReference>
<feature type="compositionally biased region" description="Polar residues" evidence="5">
    <location>
        <begin position="156"/>
        <end position="189"/>
    </location>
</feature>
<evidence type="ECO:0000259" key="6">
    <source>
        <dbReference type="PROSITE" id="PS50054"/>
    </source>
</evidence>
<dbReference type="EC" id="3.1.3.48" evidence="2"/>
<comment type="similarity">
    <text evidence="1">Belongs to the protein-tyrosine phosphatase family. Non-receptor class dual specificity subfamily.</text>
</comment>
<sequence length="642" mass="71108">MTTPLISSSLNIGSMPSATARLHQSPNIEASGSSTPLFEEASSIHTSEFDIVNRYYQQQQQQKSQEPQQEPQQEQQQEDKSQITQEKPGAEGLATEPMSSPIAEQPHGIIPNYELSHQRYSFEYSNSEAQQTTTSSSCCSHLPPPQEKPQPKGAGLNQSLPLASGSNQQSKFTSFTFQPPKSNLLQSHGYQSSISSISSTGSVNSSPGNFSPNQARKLHALHQSRNTKNLSLNLMESNGSSTMLQQPSFGGKRVFKSVSSALDTPTASQTEFAKDGHHQSFSVTYAHEQLQTPSVTHTPQMPPARPKQEYSSCKNTRPIRAYKFPPVDSEFESSSLLINDAGDSSMMRHNDERIVPPAPPPFALNSKSSPLNTPPRLQSPTTAPSTQQPSSPSRLSKNIKKMAIESPLATNFTKDITTDQRSNDDDDDDDDDDSSLHTSQNVTYNTSKFKEPEELQESSAINAYPNGPRSVLNNLVFLYSDPDNKIDINEYNLVINVAKECKKLSHLYKCPQPNFREYIHIPWSHTSNISKNLTSITSKIESFFSRGLKVLVHCQCGVSRSACVIVAFFMRKFNIGVNEAYEMLKSGHTAGSGKEKIVVDKCDRICPNMSLIFELMEFGDYLNHNEYSTSQLFALSPSQMNL</sequence>
<dbReference type="GeneID" id="92205943"/>
<dbReference type="SUPFAM" id="SSF52799">
    <property type="entry name" value="(Phosphotyrosine protein) phosphatases II"/>
    <property type="match status" value="1"/>
</dbReference>
<gene>
    <name evidence="8" type="ORF">LODBEIA_P07470</name>
</gene>
<accession>A0ABP0ZED2</accession>
<keyword evidence="3" id="KW-0378">Hydrolase</keyword>
<keyword evidence="9" id="KW-1185">Reference proteome</keyword>
<feature type="domain" description="Tyrosine specific protein phosphatases" evidence="7">
    <location>
        <begin position="531"/>
        <end position="586"/>
    </location>
</feature>
<feature type="compositionally biased region" description="Low complexity" evidence="5">
    <location>
        <begin position="57"/>
        <end position="75"/>
    </location>
</feature>
<feature type="region of interest" description="Disordered" evidence="5">
    <location>
        <begin position="195"/>
        <end position="214"/>
    </location>
</feature>
<dbReference type="PROSITE" id="PS50054">
    <property type="entry name" value="TYR_PHOSPHATASE_DUAL"/>
    <property type="match status" value="1"/>
</dbReference>
<proteinExistence type="inferred from homology"/>
<feature type="compositionally biased region" description="Low complexity" evidence="5">
    <location>
        <begin position="378"/>
        <end position="393"/>
    </location>
</feature>
<dbReference type="Proteomes" id="UP001497383">
    <property type="component" value="Chromosome 1"/>
</dbReference>
<dbReference type="PANTHER" id="PTHR10159">
    <property type="entry name" value="DUAL SPECIFICITY PROTEIN PHOSPHATASE"/>
    <property type="match status" value="1"/>
</dbReference>
<dbReference type="PROSITE" id="PS50056">
    <property type="entry name" value="TYR_PHOSPHATASE_2"/>
    <property type="match status" value="1"/>
</dbReference>
<feature type="region of interest" description="Disordered" evidence="5">
    <location>
        <begin position="1"/>
        <end position="106"/>
    </location>
</feature>
<dbReference type="RefSeq" id="XP_066827685.1">
    <property type="nucleotide sequence ID" value="XM_066976701.1"/>
</dbReference>